<reference evidence="2" key="1">
    <citation type="submission" date="2024-05" db="EMBL/GenBank/DDBJ databases">
        <title>30 novel species of actinomycetes from the DSMZ collection.</title>
        <authorList>
            <person name="Nouioui I."/>
        </authorList>
    </citation>
    <scope>NUCLEOTIDE SEQUENCE</scope>
    <source>
        <strain evidence="2">DSM 41527</strain>
    </source>
</reference>
<feature type="signal peptide" evidence="1">
    <location>
        <begin position="1"/>
        <end position="27"/>
    </location>
</feature>
<evidence type="ECO:0000313" key="3">
    <source>
        <dbReference type="Proteomes" id="UP001180551"/>
    </source>
</evidence>
<organism evidence="2 3">
    <name type="scientific">Streptomyces mooreae</name>
    <dbReference type="NCBI Taxonomy" id="3075523"/>
    <lineage>
        <taxon>Bacteria</taxon>
        <taxon>Bacillati</taxon>
        <taxon>Actinomycetota</taxon>
        <taxon>Actinomycetes</taxon>
        <taxon>Kitasatosporales</taxon>
        <taxon>Streptomycetaceae</taxon>
        <taxon>Streptomyces</taxon>
    </lineage>
</organism>
<dbReference type="InterPro" id="IPR036379">
    <property type="entry name" value="A-amylase_inhib_sf"/>
</dbReference>
<keyword evidence="3" id="KW-1185">Reference proteome</keyword>
<comment type="caution">
    <text evidence="2">The sequence shown here is derived from an EMBL/GenBank/DDBJ whole genome shotgun (WGS) entry which is preliminary data.</text>
</comment>
<dbReference type="Proteomes" id="UP001180551">
    <property type="component" value="Unassembled WGS sequence"/>
</dbReference>
<proteinExistence type="predicted"/>
<dbReference type="Gene3D" id="2.60.40.20">
    <property type="entry name" value="Alpha-amylase inhibitor"/>
    <property type="match status" value="1"/>
</dbReference>
<protein>
    <recommendedName>
        <fullName evidence="4">Secreted protein</fullName>
    </recommendedName>
</protein>
<dbReference type="RefSeq" id="WP_311625940.1">
    <property type="nucleotide sequence ID" value="NZ_JAVRFE010000036.1"/>
</dbReference>
<gene>
    <name evidence="2" type="ORF">RM550_24630</name>
</gene>
<dbReference type="EMBL" id="JAVRFE010000036">
    <property type="protein sequence ID" value="MDT0458872.1"/>
    <property type="molecule type" value="Genomic_DNA"/>
</dbReference>
<evidence type="ECO:0008006" key="4">
    <source>
        <dbReference type="Google" id="ProtNLM"/>
    </source>
</evidence>
<accession>A0ABU2TD41</accession>
<evidence type="ECO:0000313" key="2">
    <source>
        <dbReference type="EMBL" id="MDT0458872.1"/>
    </source>
</evidence>
<feature type="chain" id="PRO_5045882360" description="Secreted protein" evidence="1">
    <location>
        <begin position="28"/>
        <end position="124"/>
    </location>
</feature>
<keyword evidence="1" id="KW-0732">Signal</keyword>
<name>A0ABU2TD41_9ACTN</name>
<sequence length="124" mass="13589">MRVIRQTAAVGIAIAALGIGGISPVSAAPVEHAKSQEQSAPAQTDNLQARIRWNHSVPRCARHGSLNTSGWTDHLKVKSHCGRSVWLKVVVDNGFDSSCKKVRPHKSMKHRWGYPGSLKWVTKC</sequence>
<evidence type="ECO:0000256" key="1">
    <source>
        <dbReference type="SAM" id="SignalP"/>
    </source>
</evidence>